<evidence type="ECO:0000256" key="1">
    <source>
        <dbReference type="SAM" id="MobiDB-lite"/>
    </source>
</evidence>
<dbReference type="SMART" id="SM01127">
    <property type="entry name" value="DDHD"/>
    <property type="match status" value="1"/>
</dbReference>
<dbReference type="GO" id="GO:0006629">
    <property type="term" value="P:lipid metabolic process"/>
    <property type="evidence" value="ECO:0007669"/>
    <property type="project" value="InterPro"/>
</dbReference>
<dbReference type="Gene3D" id="3.40.50.1820">
    <property type="entry name" value="alpha/beta hydrolase"/>
    <property type="match status" value="1"/>
</dbReference>
<dbReference type="Pfam" id="PF02862">
    <property type="entry name" value="DDHD"/>
    <property type="match status" value="1"/>
</dbReference>
<dbReference type="EMBL" id="BTGB01000001">
    <property type="protein sequence ID" value="GMM43556.1"/>
    <property type="molecule type" value="Genomic_DNA"/>
</dbReference>
<feature type="region of interest" description="Disordered" evidence="1">
    <location>
        <begin position="198"/>
        <end position="244"/>
    </location>
</feature>
<protein>
    <submittedName>
        <fullName evidence="3">Carboxylic ester hydrolase</fullName>
    </submittedName>
</protein>
<dbReference type="Proteomes" id="UP001378960">
    <property type="component" value="Unassembled WGS sequence"/>
</dbReference>
<name>A0AAV5QYM3_PICKL</name>
<dbReference type="SUPFAM" id="SSF53474">
    <property type="entry name" value="alpha/beta-Hydrolases"/>
    <property type="match status" value="1"/>
</dbReference>
<proteinExistence type="predicted"/>
<dbReference type="GO" id="GO:0005737">
    <property type="term" value="C:cytoplasm"/>
    <property type="evidence" value="ECO:0007669"/>
    <property type="project" value="TreeGrafter"/>
</dbReference>
<dbReference type="GO" id="GO:0008374">
    <property type="term" value="F:O-acyltransferase activity"/>
    <property type="evidence" value="ECO:0007669"/>
    <property type="project" value="InterPro"/>
</dbReference>
<dbReference type="InterPro" id="IPR029058">
    <property type="entry name" value="AB_hydrolase_fold"/>
</dbReference>
<dbReference type="InterPro" id="IPR058055">
    <property type="entry name" value="PA-PLA1"/>
</dbReference>
<keyword evidence="4" id="KW-1185">Reference proteome</keyword>
<gene>
    <name evidence="3" type="ORF">DAPK24_001310</name>
</gene>
<organism evidence="3 4">
    <name type="scientific">Pichia kluyveri</name>
    <name type="common">Yeast</name>
    <dbReference type="NCBI Taxonomy" id="36015"/>
    <lineage>
        <taxon>Eukaryota</taxon>
        <taxon>Fungi</taxon>
        <taxon>Dikarya</taxon>
        <taxon>Ascomycota</taxon>
        <taxon>Saccharomycotina</taxon>
        <taxon>Pichiomycetes</taxon>
        <taxon>Pichiales</taxon>
        <taxon>Pichiaceae</taxon>
        <taxon>Pichia</taxon>
    </lineage>
</organism>
<dbReference type="Pfam" id="PF23463">
    <property type="entry name" value="WWE_2"/>
    <property type="match status" value="1"/>
</dbReference>
<accession>A0AAV5QYM3</accession>
<dbReference type="PROSITE" id="PS51043">
    <property type="entry name" value="DDHD"/>
    <property type="match status" value="1"/>
</dbReference>
<dbReference type="GO" id="GO:0046872">
    <property type="term" value="F:metal ion binding"/>
    <property type="evidence" value="ECO:0007669"/>
    <property type="project" value="InterPro"/>
</dbReference>
<comment type="caution">
    <text evidence="3">The sequence shown here is derived from an EMBL/GenBank/DDBJ whole genome shotgun (WGS) entry which is preliminary data.</text>
</comment>
<dbReference type="PANTHER" id="PTHR23509:SF10">
    <property type="entry name" value="LD21067P"/>
    <property type="match status" value="1"/>
</dbReference>
<feature type="compositionally biased region" description="Basic and acidic residues" evidence="1">
    <location>
        <begin position="214"/>
        <end position="228"/>
    </location>
</feature>
<evidence type="ECO:0000259" key="2">
    <source>
        <dbReference type="PROSITE" id="PS51043"/>
    </source>
</evidence>
<dbReference type="GO" id="GO:0004620">
    <property type="term" value="F:phospholipase activity"/>
    <property type="evidence" value="ECO:0007669"/>
    <property type="project" value="TreeGrafter"/>
</dbReference>
<reference evidence="3 4" key="1">
    <citation type="journal article" date="2023" name="Elife">
        <title>Identification of key yeast species and microbe-microbe interactions impacting larval growth of Drosophila in the wild.</title>
        <authorList>
            <person name="Mure A."/>
            <person name="Sugiura Y."/>
            <person name="Maeda R."/>
            <person name="Honda K."/>
            <person name="Sakurai N."/>
            <person name="Takahashi Y."/>
            <person name="Watada M."/>
            <person name="Katoh T."/>
            <person name="Gotoh A."/>
            <person name="Gotoh Y."/>
            <person name="Taniguchi I."/>
            <person name="Nakamura K."/>
            <person name="Hayashi T."/>
            <person name="Katayama T."/>
            <person name="Uemura T."/>
            <person name="Hattori Y."/>
        </authorList>
    </citation>
    <scope>NUCLEOTIDE SEQUENCE [LARGE SCALE GENOMIC DNA]</scope>
    <source>
        <strain evidence="3 4">PK-24</strain>
    </source>
</reference>
<sequence>MKVPPLPHITPRWFYATDIPITKPFKYNPTARATKFIPFTTGDSDRIENAYHNSKPVNVNEDGLFTVDLHKKIMSPVYWTGPGYEVRRGIWFNDNNPVPDLIGEQIEDAFKKYRPDLHDKVPSIRLKSEKQLFQEKYGNWPYSQFDDLSDLDKILHFQSKDEGVLLNEGGVPKIVIDNLPGSKSVFGYVVKRGYIDEEEDEKDEKKQTKKKVKKENEKKESASKKVGDPIDETEGSSETGDSTNVLDSIKNAKLVHFDYTTLLNETNKMFQSIMENDFANNSLDYNNDYDREIDHLVLCVHGIGQALSSKYASINFAHDCNQFRQLIKKEFILNNPDKDDKENNDNNNSKVQVLPIIWRHDIKFDRILPDSKLPKLASLSVDADSPIRKVTADVLLDILLYYEPKYHEQMLQCVANYANEIYKKFLSNNPNFKGKVSLVGHSLGSAIVLDILHRQSNKKVLDFEVNNFFSLGSPNGIFKLIRGEQILPSMKTENYKNKNAVTPAINSIYNIFYSTDPVGYRIEPLIHNDWSDVKPAEGEPTTGKVPPEIKDPIALKRVQMLNPTGRVDWVLKTGSLDMFGVASHIQYLSDPKVARILLKELNRQ</sequence>
<feature type="domain" description="DDHD" evidence="2">
    <location>
        <begin position="461"/>
        <end position="603"/>
    </location>
</feature>
<dbReference type="InterPro" id="IPR057826">
    <property type="entry name" value="WWE_C20G8.02"/>
</dbReference>
<evidence type="ECO:0000313" key="3">
    <source>
        <dbReference type="EMBL" id="GMM43556.1"/>
    </source>
</evidence>
<dbReference type="AlphaFoldDB" id="A0AAV5QYM3"/>
<evidence type="ECO:0000313" key="4">
    <source>
        <dbReference type="Proteomes" id="UP001378960"/>
    </source>
</evidence>
<dbReference type="PANTHER" id="PTHR23509">
    <property type="entry name" value="PA-PL1 PHOSPHOLIPASE FAMILY"/>
    <property type="match status" value="1"/>
</dbReference>
<dbReference type="InterPro" id="IPR004177">
    <property type="entry name" value="DDHD_dom"/>
</dbReference>
<keyword evidence="3" id="KW-0378">Hydrolase</keyword>